<evidence type="ECO:0000256" key="2">
    <source>
        <dbReference type="ARBA" id="ARBA00022692"/>
    </source>
</evidence>
<reference evidence="7" key="2">
    <citation type="submission" date="2008-12" db="EMBL/GenBank/DDBJ databases">
        <title>Improved gene annotation of the rice (Oryza sativa) genomes.</title>
        <authorList>
            <person name="Wang J."/>
            <person name="Li R."/>
            <person name="Fan W."/>
            <person name="Huang Q."/>
            <person name="Zhang J."/>
            <person name="Zhou Y."/>
            <person name="Hu Y."/>
            <person name="Zi S."/>
            <person name="Li J."/>
            <person name="Ni P."/>
            <person name="Zheng H."/>
            <person name="Zhang Y."/>
            <person name="Zhao M."/>
            <person name="Hao Q."/>
            <person name="McDermott J."/>
            <person name="Samudrala R."/>
            <person name="Kristiansen K."/>
            <person name="Wong G.K.-S."/>
        </authorList>
    </citation>
    <scope>NUCLEOTIDE SEQUENCE</scope>
</reference>
<accession>A3CEY6</accession>
<keyword evidence="2" id="KW-0812">Transmembrane</keyword>
<organism evidence="7">
    <name type="scientific">Oryza sativa subsp. japonica</name>
    <name type="common">Rice</name>
    <dbReference type="NCBI Taxonomy" id="39947"/>
    <lineage>
        <taxon>Eukaryota</taxon>
        <taxon>Viridiplantae</taxon>
        <taxon>Streptophyta</taxon>
        <taxon>Embryophyta</taxon>
        <taxon>Tracheophyta</taxon>
        <taxon>Spermatophyta</taxon>
        <taxon>Magnoliopsida</taxon>
        <taxon>Liliopsida</taxon>
        <taxon>Poales</taxon>
        <taxon>Poaceae</taxon>
        <taxon>BOP clade</taxon>
        <taxon>Oryzoideae</taxon>
        <taxon>Oryzeae</taxon>
        <taxon>Oryzinae</taxon>
        <taxon>Oryza</taxon>
        <taxon>Oryza sativa</taxon>
    </lineage>
</organism>
<evidence type="ECO:0000256" key="4">
    <source>
        <dbReference type="ARBA" id="ARBA00022989"/>
    </source>
</evidence>
<reference evidence="7" key="1">
    <citation type="journal article" date="2005" name="PLoS Biol.">
        <title>The genomes of Oryza sativa: a history of duplications.</title>
        <authorList>
            <person name="Yu J."/>
            <person name="Wang J."/>
            <person name="Lin W."/>
            <person name="Li S."/>
            <person name="Li H."/>
            <person name="Zhou J."/>
            <person name="Ni P."/>
            <person name="Dong W."/>
            <person name="Hu S."/>
            <person name="Zeng C."/>
            <person name="Zhang J."/>
            <person name="Zhang Y."/>
            <person name="Li R."/>
            <person name="Xu Z."/>
            <person name="Li S."/>
            <person name="Li X."/>
            <person name="Zheng H."/>
            <person name="Cong L."/>
            <person name="Lin L."/>
            <person name="Yin J."/>
            <person name="Geng J."/>
            <person name="Li G."/>
            <person name="Shi J."/>
            <person name="Liu J."/>
            <person name="Lv H."/>
            <person name="Li J."/>
            <person name="Wang J."/>
            <person name="Deng Y."/>
            <person name="Ran L."/>
            <person name="Shi X."/>
            <person name="Wang X."/>
            <person name="Wu Q."/>
            <person name="Li C."/>
            <person name="Ren X."/>
            <person name="Wang J."/>
            <person name="Wang X."/>
            <person name="Li D."/>
            <person name="Liu D."/>
            <person name="Zhang X."/>
            <person name="Ji Z."/>
            <person name="Zhao W."/>
            <person name="Sun Y."/>
            <person name="Zhang Z."/>
            <person name="Bao J."/>
            <person name="Han Y."/>
            <person name="Dong L."/>
            <person name="Ji J."/>
            <person name="Chen P."/>
            <person name="Wu S."/>
            <person name="Liu J."/>
            <person name="Xiao Y."/>
            <person name="Bu D."/>
            <person name="Tan J."/>
            <person name="Yang L."/>
            <person name="Ye C."/>
            <person name="Zhang J."/>
            <person name="Xu J."/>
            <person name="Zhou Y."/>
            <person name="Yu Y."/>
            <person name="Zhang B."/>
            <person name="Zhuang S."/>
            <person name="Wei H."/>
            <person name="Liu B."/>
            <person name="Lei M."/>
            <person name="Yu H."/>
            <person name="Li Y."/>
            <person name="Xu H."/>
            <person name="Wei S."/>
            <person name="He X."/>
            <person name="Fang L."/>
            <person name="Zhang Z."/>
            <person name="Zhang Y."/>
            <person name="Huang X."/>
            <person name="Su Z."/>
            <person name="Tong W."/>
            <person name="Li J."/>
            <person name="Tong Z."/>
            <person name="Li S."/>
            <person name="Ye J."/>
            <person name="Wang L."/>
            <person name="Fang L."/>
            <person name="Lei T."/>
            <person name="Chen C."/>
            <person name="Chen H."/>
            <person name="Xu Z."/>
            <person name="Li H."/>
            <person name="Huang H."/>
            <person name="Zhang F."/>
            <person name="Xu H."/>
            <person name="Li N."/>
            <person name="Zhao C."/>
            <person name="Li S."/>
            <person name="Dong L."/>
            <person name="Huang Y."/>
            <person name="Li L."/>
            <person name="Xi Y."/>
            <person name="Qi Q."/>
            <person name="Li W."/>
            <person name="Zhang B."/>
            <person name="Hu W."/>
            <person name="Zhang Y."/>
            <person name="Tian X."/>
            <person name="Jiao Y."/>
            <person name="Liang X."/>
            <person name="Jin J."/>
            <person name="Gao L."/>
            <person name="Zheng W."/>
            <person name="Hao B."/>
            <person name="Liu S."/>
            <person name="Wang W."/>
            <person name="Yuan L."/>
            <person name="Cao M."/>
            <person name="McDermott J."/>
            <person name="Samudrala R."/>
            <person name="Wang J."/>
            <person name="Wong G.K."/>
            <person name="Yang H."/>
        </authorList>
    </citation>
    <scope>NUCLEOTIDE SEQUENCE [LARGE SCALE GENOMIC DNA]</scope>
</reference>
<name>A3CEY6_ORYSJ</name>
<evidence type="ECO:0000256" key="5">
    <source>
        <dbReference type="ARBA" id="ARBA00023098"/>
    </source>
</evidence>
<keyword evidence="3" id="KW-0256">Endoplasmic reticulum</keyword>
<gene>
    <name evidence="7" type="ORF">OsJ_35225</name>
</gene>
<protein>
    <submittedName>
        <fullName evidence="7">Uncharacterized protein</fullName>
    </submittedName>
</protein>
<dbReference type="Proteomes" id="UP000007752">
    <property type="component" value="Chromosome 12"/>
</dbReference>
<sequence length="213" mass="23557">MALLLPDSYHNRHIGVFQIKSEAISASGITIASTTQPYLIKYKSSPVRLIQTALLCVPLTMGIRSESQDANLKLLHYREGHGRAQENCAHQSDAAAKSYDCAFASSVPSRDRCADDASMDERAGSRIEMDIIRSPSAFSSRDRRLYDHQVIENSGMDMGDSGERSDKELYGGVGVKWKQRIRKRKAQHGTLQGDRMELKFTEGSTSGVAMDGE</sequence>
<dbReference type="Pfam" id="PF06775">
    <property type="entry name" value="Seipin"/>
    <property type="match status" value="1"/>
</dbReference>
<evidence type="ECO:0000256" key="1">
    <source>
        <dbReference type="ARBA" id="ARBA00004477"/>
    </source>
</evidence>
<keyword evidence="5" id="KW-0443">Lipid metabolism</keyword>
<dbReference type="InterPro" id="IPR009617">
    <property type="entry name" value="Seipin"/>
</dbReference>
<evidence type="ECO:0000256" key="6">
    <source>
        <dbReference type="ARBA" id="ARBA00023136"/>
    </source>
</evidence>
<dbReference type="GO" id="GO:0140042">
    <property type="term" value="P:lipid droplet formation"/>
    <property type="evidence" value="ECO:0007669"/>
    <property type="project" value="UniProtKB-ARBA"/>
</dbReference>
<dbReference type="AlphaFoldDB" id="A3CEY6"/>
<dbReference type="EMBL" id="CM000149">
    <property type="protein sequence ID" value="EAZ19649.1"/>
    <property type="molecule type" value="Genomic_DNA"/>
</dbReference>
<keyword evidence="4" id="KW-1133">Transmembrane helix</keyword>
<dbReference type="GO" id="GO:0006629">
    <property type="term" value="P:lipid metabolic process"/>
    <property type="evidence" value="ECO:0007669"/>
    <property type="project" value="UniProtKB-KW"/>
</dbReference>
<evidence type="ECO:0000313" key="7">
    <source>
        <dbReference type="EMBL" id="EAZ19649.1"/>
    </source>
</evidence>
<dbReference type="PANTHER" id="PTHR21212">
    <property type="entry name" value="BERNARDINELLI-SEIP CONGENITAL LIPODYSTROPHY 2 HOMOLOG BSCL2 PROTEIN"/>
    <property type="match status" value="1"/>
</dbReference>
<proteinExistence type="predicted"/>
<comment type="subcellular location">
    <subcellularLocation>
        <location evidence="1">Endoplasmic reticulum membrane</location>
        <topology evidence="1">Multi-pass membrane protein</topology>
    </subcellularLocation>
</comment>
<keyword evidence="6" id="KW-0472">Membrane</keyword>
<dbReference type="GO" id="GO:0005789">
    <property type="term" value="C:endoplasmic reticulum membrane"/>
    <property type="evidence" value="ECO:0007669"/>
    <property type="project" value="UniProtKB-SubCell"/>
</dbReference>
<evidence type="ECO:0000256" key="3">
    <source>
        <dbReference type="ARBA" id="ARBA00022824"/>
    </source>
</evidence>
<dbReference type="CDD" id="cd23995">
    <property type="entry name" value="Seipin_BSCL2_like"/>
    <property type="match status" value="1"/>
</dbReference>
<dbReference type="PANTHER" id="PTHR21212:SF5">
    <property type="entry name" value="SEIPIN-1"/>
    <property type="match status" value="1"/>
</dbReference>